<name>A0AAV9IT16_CYACA</name>
<gene>
    <name evidence="8" type="ORF">CDCA_CDCA05G1492</name>
</gene>
<comment type="similarity">
    <text evidence="3">Belongs to the KHG/KDPG aldolase family.</text>
</comment>
<feature type="region of interest" description="Disordered" evidence="7">
    <location>
        <begin position="20"/>
        <end position="69"/>
    </location>
</feature>
<dbReference type="NCBIfam" id="TIGR01182">
    <property type="entry name" value="eda"/>
    <property type="match status" value="1"/>
</dbReference>
<dbReference type="EMBL" id="JANCYW010000005">
    <property type="protein sequence ID" value="KAK4535467.1"/>
    <property type="molecule type" value="Genomic_DNA"/>
</dbReference>
<sequence length="332" mass="35263">MGFVRVGSVGGIVLSGCGAARRCSARPPGASRKRFTLRSSQAPPARAAPERQPRQHASRPTAAATSTAELAGAARIERTLQQVAQSPVVVCFRFTENDVNRYHGDARVLEHTVQALRQAHAPDAPEYAAHEWRCAALTVLAARAVMDGGLTTLELTMTTPGALLALRELCRTCPEHAVIGAGTVLSAAQLESAVRAGCRFAMSPVTMAECTPHLSQYAGDHGVLFIPGAATPSECAQAHRYAHLHGPVKVFPIDTVGGLRFVRALAGPLPHIPLLPTSGVTLDSVEEYLHAPNVFAVGASRQILPPEALRAGHWGAIGRRASQWHAVLPRRE</sequence>
<dbReference type="CDD" id="cd00452">
    <property type="entry name" value="KDPG_aldolase"/>
    <property type="match status" value="1"/>
</dbReference>
<evidence type="ECO:0000256" key="1">
    <source>
        <dbReference type="ARBA" id="ARBA00004229"/>
    </source>
</evidence>
<dbReference type="GO" id="GO:0009507">
    <property type="term" value="C:chloroplast"/>
    <property type="evidence" value="ECO:0007669"/>
    <property type="project" value="UniProtKB-SubCell"/>
</dbReference>
<dbReference type="Proteomes" id="UP001301350">
    <property type="component" value="Unassembled WGS sequence"/>
</dbReference>
<dbReference type="PANTHER" id="PTHR30246">
    <property type="entry name" value="2-KETO-3-DEOXY-6-PHOSPHOGLUCONATE ALDOLASE"/>
    <property type="match status" value="1"/>
</dbReference>
<dbReference type="PANTHER" id="PTHR30246:SF1">
    <property type="entry name" value="2-DEHYDRO-3-DEOXY-6-PHOSPHOGALACTONATE ALDOLASE-RELATED"/>
    <property type="match status" value="1"/>
</dbReference>
<comment type="subcellular location">
    <subcellularLocation>
        <location evidence="1">Plastid</location>
        <location evidence="1">Chloroplast</location>
    </subcellularLocation>
</comment>
<evidence type="ECO:0000256" key="4">
    <source>
        <dbReference type="ARBA" id="ARBA00011233"/>
    </source>
</evidence>
<feature type="compositionally biased region" description="Low complexity" evidence="7">
    <location>
        <begin position="38"/>
        <end position="47"/>
    </location>
</feature>
<dbReference type="SUPFAM" id="SSF51569">
    <property type="entry name" value="Aldolase"/>
    <property type="match status" value="1"/>
</dbReference>
<evidence type="ECO:0000313" key="9">
    <source>
        <dbReference type="Proteomes" id="UP001301350"/>
    </source>
</evidence>
<comment type="caution">
    <text evidence="8">The sequence shown here is derived from an EMBL/GenBank/DDBJ whole genome shotgun (WGS) entry which is preliminary data.</text>
</comment>
<evidence type="ECO:0000256" key="3">
    <source>
        <dbReference type="ARBA" id="ARBA00006906"/>
    </source>
</evidence>
<reference evidence="8 9" key="1">
    <citation type="submission" date="2022-07" db="EMBL/GenBank/DDBJ databases">
        <title>Genome-wide signatures of adaptation to extreme environments.</title>
        <authorList>
            <person name="Cho C.H."/>
            <person name="Yoon H.S."/>
        </authorList>
    </citation>
    <scope>NUCLEOTIDE SEQUENCE [LARGE SCALE GENOMIC DNA]</scope>
    <source>
        <strain evidence="8 9">DBV 063 E5</strain>
    </source>
</reference>
<evidence type="ECO:0000313" key="8">
    <source>
        <dbReference type="EMBL" id="KAK4535467.1"/>
    </source>
</evidence>
<dbReference type="InterPro" id="IPR013785">
    <property type="entry name" value="Aldolase_TIM"/>
</dbReference>
<keyword evidence="6" id="KW-0119">Carbohydrate metabolism</keyword>
<dbReference type="Gene3D" id="3.20.20.70">
    <property type="entry name" value="Aldolase class I"/>
    <property type="match status" value="1"/>
</dbReference>
<evidence type="ECO:0000256" key="7">
    <source>
        <dbReference type="SAM" id="MobiDB-lite"/>
    </source>
</evidence>
<organism evidence="8 9">
    <name type="scientific">Cyanidium caldarium</name>
    <name type="common">Red alga</name>
    <dbReference type="NCBI Taxonomy" id="2771"/>
    <lineage>
        <taxon>Eukaryota</taxon>
        <taxon>Rhodophyta</taxon>
        <taxon>Bangiophyceae</taxon>
        <taxon>Cyanidiales</taxon>
        <taxon>Cyanidiaceae</taxon>
        <taxon>Cyanidium</taxon>
    </lineage>
</organism>
<protein>
    <submittedName>
        <fullName evidence="8">Uncharacterized protein</fullName>
    </submittedName>
</protein>
<keyword evidence="5" id="KW-0456">Lyase</keyword>
<comment type="subunit">
    <text evidence="4">Homotrimer.</text>
</comment>
<dbReference type="PROSITE" id="PS51257">
    <property type="entry name" value="PROKAR_LIPOPROTEIN"/>
    <property type="match status" value="1"/>
</dbReference>
<evidence type="ECO:0000256" key="5">
    <source>
        <dbReference type="ARBA" id="ARBA00023239"/>
    </source>
</evidence>
<evidence type="ECO:0000256" key="2">
    <source>
        <dbReference type="ARBA" id="ARBA00004761"/>
    </source>
</evidence>
<comment type="pathway">
    <text evidence="2">Carbohydrate acid metabolism.</text>
</comment>
<accession>A0AAV9IT16</accession>
<evidence type="ECO:0000256" key="6">
    <source>
        <dbReference type="ARBA" id="ARBA00023277"/>
    </source>
</evidence>
<dbReference type="AlphaFoldDB" id="A0AAV9IT16"/>
<dbReference type="GO" id="GO:0016829">
    <property type="term" value="F:lyase activity"/>
    <property type="evidence" value="ECO:0007669"/>
    <property type="project" value="UniProtKB-KW"/>
</dbReference>
<dbReference type="Pfam" id="PF01081">
    <property type="entry name" value="Aldolase"/>
    <property type="match status" value="1"/>
</dbReference>
<keyword evidence="9" id="KW-1185">Reference proteome</keyword>
<proteinExistence type="inferred from homology"/>
<dbReference type="InterPro" id="IPR000887">
    <property type="entry name" value="Aldlse_KDPG_KHG"/>
</dbReference>